<keyword evidence="3" id="KW-0479">Metal-binding</keyword>
<comment type="cofactor">
    <cofactor evidence="1">
        <name>Mg(2+)</name>
        <dbReference type="ChEBI" id="CHEBI:18420"/>
    </cofactor>
</comment>
<evidence type="ECO:0000313" key="9">
    <source>
        <dbReference type="Proteomes" id="UP000247555"/>
    </source>
</evidence>
<protein>
    <recommendedName>
        <fullName evidence="2">NAD(+) diphosphatase</fullName>
        <ecNumber evidence="2">3.6.1.22</ecNumber>
    </recommendedName>
</protein>
<dbReference type="Pfam" id="PF00293">
    <property type="entry name" value="NUDIX"/>
    <property type="match status" value="1"/>
</dbReference>
<dbReference type="Proteomes" id="UP000247555">
    <property type="component" value="Unassembled WGS sequence"/>
</dbReference>
<keyword evidence="6" id="KW-0520">NAD</keyword>
<evidence type="ECO:0000256" key="6">
    <source>
        <dbReference type="ARBA" id="ARBA00023027"/>
    </source>
</evidence>
<dbReference type="RefSeq" id="WP_110389168.1">
    <property type="nucleotide sequence ID" value="NZ_QJKI01000001.1"/>
</dbReference>
<name>A0A318L1L0_9NEIS</name>
<evidence type="ECO:0000256" key="1">
    <source>
        <dbReference type="ARBA" id="ARBA00001946"/>
    </source>
</evidence>
<proteinExistence type="predicted"/>
<keyword evidence="9" id="KW-1185">Reference proteome</keyword>
<dbReference type="EMBL" id="QJKI01000001">
    <property type="protein sequence ID" value="PXX81836.1"/>
    <property type="molecule type" value="Genomic_DNA"/>
</dbReference>
<evidence type="ECO:0000256" key="4">
    <source>
        <dbReference type="ARBA" id="ARBA00022801"/>
    </source>
</evidence>
<evidence type="ECO:0000256" key="3">
    <source>
        <dbReference type="ARBA" id="ARBA00022723"/>
    </source>
</evidence>
<dbReference type="PANTHER" id="PTHR11383:SF3">
    <property type="entry name" value="NAD(P)H PYROPHOSPHATASE NUDT13, MITOCHONDRIAL"/>
    <property type="match status" value="1"/>
</dbReference>
<dbReference type="GO" id="GO:0016787">
    <property type="term" value="F:hydrolase activity"/>
    <property type="evidence" value="ECO:0007669"/>
    <property type="project" value="UniProtKB-KW"/>
</dbReference>
<dbReference type="InterPro" id="IPR049734">
    <property type="entry name" value="NudC-like_C"/>
</dbReference>
<dbReference type="PROSITE" id="PS00893">
    <property type="entry name" value="NUDIX_BOX"/>
    <property type="match status" value="1"/>
</dbReference>
<dbReference type="SUPFAM" id="SSF55811">
    <property type="entry name" value="Nudix"/>
    <property type="match status" value="2"/>
</dbReference>
<dbReference type="NCBIfam" id="NF001299">
    <property type="entry name" value="PRK00241.1"/>
    <property type="match status" value="1"/>
</dbReference>
<evidence type="ECO:0000256" key="2">
    <source>
        <dbReference type="ARBA" id="ARBA00012381"/>
    </source>
</evidence>
<evidence type="ECO:0000256" key="5">
    <source>
        <dbReference type="ARBA" id="ARBA00022842"/>
    </source>
</evidence>
<dbReference type="PROSITE" id="PS51462">
    <property type="entry name" value="NUDIX"/>
    <property type="match status" value="1"/>
</dbReference>
<reference evidence="8 9" key="1">
    <citation type="submission" date="2018-05" db="EMBL/GenBank/DDBJ databases">
        <title>Genomic Encyclopedia of Type Strains, Phase IV (KMG-IV): sequencing the most valuable type-strain genomes for metagenomic binning, comparative biology and taxonomic classification.</title>
        <authorList>
            <person name="Goeker M."/>
        </authorList>
    </citation>
    <scope>NUCLEOTIDE SEQUENCE [LARGE SCALE GENOMIC DNA]</scope>
    <source>
        <strain evidence="8 9">DSM 29661</strain>
    </source>
</reference>
<dbReference type="Gene3D" id="3.90.79.10">
    <property type="entry name" value="Nucleoside Triphosphate Pyrophosphohydrolase"/>
    <property type="match status" value="1"/>
</dbReference>
<feature type="domain" description="Nudix hydrolase" evidence="7">
    <location>
        <begin position="134"/>
        <end position="261"/>
    </location>
</feature>
<dbReference type="CDD" id="cd03429">
    <property type="entry name" value="NUDIX_NADH_pyrophosphatase_Nudt13"/>
    <property type="match status" value="1"/>
</dbReference>
<dbReference type="AlphaFoldDB" id="A0A318L1L0"/>
<keyword evidence="4" id="KW-0378">Hydrolase</keyword>
<comment type="caution">
    <text evidence="8">The sequence shown here is derived from an EMBL/GenBank/DDBJ whole genome shotgun (WGS) entry which is preliminary data.</text>
</comment>
<dbReference type="InterPro" id="IPR000086">
    <property type="entry name" value="NUDIX_hydrolase_dom"/>
</dbReference>
<evidence type="ECO:0000313" key="8">
    <source>
        <dbReference type="EMBL" id="PXX81836.1"/>
    </source>
</evidence>
<dbReference type="PANTHER" id="PTHR11383">
    <property type="entry name" value="NUCLEOSIDE DIPHOSPHATE-LINKED MOIETY X MOTIF 13"/>
    <property type="match status" value="1"/>
</dbReference>
<dbReference type="EC" id="3.6.1.22" evidence="2"/>
<dbReference type="Gene3D" id="3.90.79.20">
    <property type="match status" value="1"/>
</dbReference>
<keyword evidence="5" id="KW-0460">Magnesium</keyword>
<sequence length="261" mass="28467">MPFDITSPTRPAQPGDVCVIWRDQRLCLPAHGGLPRVGEAALTSLRHLGELNGAPCYVGELVGAPPADWRETSLRAALAGQTPPDWAPLLARASMLRQFDRSHRYCSACATPLHNHGHDHGKACPSCGLLAYPKLSPAMMALVVRGRQLLLARSPHFPPGVYSALAGFVEPGETLEACVHREVQEEVGVRIDNLRYVGSQGWPFPHSLMLAFIADYVDGDITPQPGEIESACWFDLDALPELPSQASIAHWLIHRAVDILR</sequence>
<organism evidence="8 9">
    <name type="scientific">Rivihabitans pingtungensis</name>
    <dbReference type="NCBI Taxonomy" id="1054498"/>
    <lineage>
        <taxon>Bacteria</taxon>
        <taxon>Pseudomonadati</taxon>
        <taxon>Pseudomonadota</taxon>
        <taxon>Betaproteobacteria</taxon>
        <taxon>Neisseriales</taxon>
        <taxon>Aquaspirillaceae</taxon>
        <taxon>Rivihabitans</taxon>
    </lineage>
</organism>
<dbReference type="InterPro" id="IPR015797">
    <property type="entry name" value="NUDIX_hydrolase-like_dom_sf"/>
</dbReference>
<dbReference type="OrthoDB" id="9791656at2"/>
<dbReference type="GO" id="GO:0046872">
    <property type="term" value="F:metal ion binding"/>
    <property type="evidence" value="ECO:0007669"/>
    <property type="project" value="UniProtKB-KW"/>
</dbReference>
<evidence type="ECO:0000259" key="7">
    <source>
        <dbReference type="PROSITE" id="PS51462"/>
    </source>
</evidence>
<gene>
    <name evidence="8" type="ORF">DFR34_10165</name>
</gene>
<dbReference type="InterPro" id="IPR020084">
    <property type="entry name" value="NUDIX_hydrolase_CS"/>
</dbReference>
<accession>A0A318L1L0</accession>